<keyword evidence="2" id="KW-1185">Reference proteome</keyword>
<evidence type="ECO:0000313" key="1">
    <source>
        <dbReference type="EMBL" id="CAI2169309.1"/>
    </source>
</evidence>
<comment type="caution">
    <text evidence="1">The sequence shown here is derived from an EMBL/GenBank/DDBJ whole genome shotgun (WGS) entry which is preliminary data.</text>
</comment>
<dbReference type="OrthoDB" id="2448711at2759"/>
<evidence type="ECO:0000313" key="2">
    <source>
        <dbReference type="Proteomes" id="UP001153678"/>
    </source>
</evidence>
<dbReference type="Proteomes" id="UP001153678">
    <property type="component" value="Unassembled WGS sequence"/>
</dbReference>
<organism evidence="1 2">
    <name type="scientific">Funneliformis geosporum</name>
    <dbReference type="NCBI Taxonomy" id="1117311"/>
    <lineage>
        <taxon>Eukaryota</taxon>
        <taxon>Fungi</taxon>
        <taxon>Fungi incertae sedis</taxon>
        <taxon>Mucoromycota</taxon>
        <taxon>Glomeromycotina</taxon>
        <taxon>Glomeromycetes</taxon>
        <taxon>Glomerales</taxon>
        <taxon>Glomeraceae</taxon>
        <taxon>Funneliformis</taxon>
    </lineage>
</organism>
<gene>
    <name evidence="1" type="ORF">FWILDA_LOCUS4016</name>
</gene>
<reference evidence="1" key="1">
    <citation type="submission" date="2022-08" db="EMBL/GenBank/DDBJ databases">
        <authorList>
            <person name="Kallberg Y."/>
            <person name="Tangrot J."/>
            <person name="Rosling A."/>
        </authorList>
    </citation>
    <scope>NUCLEOTIDE SEQUENCE</scope>
    <source>
        <strain evidence="1">Wild A</strain>
    </source>
</reference>
<accession>A0A9W4SI30</accession>
<protein>
    <submittedName>
        <fullName evidence="1">7467_t:CDS:1</fullName>
    </submittedName>
</protein>
<name>A0A9W4SI30_9GLOM</name>
<proteinExistence type="predicted"/>
<feature type="non-terminal residue" evidence="1">
    <location>
        <position position="83"/>
    </location>
</feature>
<dbReference type="EMBL" id="CAMKVN010000570">
    <property type="protein sequence ID" value="CAI2169309.1"/>
    <property type="molecule type" value="Genomic_DNA"/>
</dbReference>
<dbReference type="AlphaFoldDB" id="A0A9W4SI30"/>
<sequence length="83" mass="9043">MEQKVGSQQGVKFLLYFAVMSVFLRTSLSGPAIISPQHNIHFETLVGSSEPSTFDLTSKDEENPAIYHQVALSSMDNTGVVLA</sequence>